<dbReference type="Proteomes" id="UP001626550">
    <property type="component" value="Unassembled WGS sequence"/>
</dbReference>
<dbReference type="PANTHER" id="PTHR31434:SF2">
    <property type="entry name" value="S PHASE CYCLIN A-ASSOCIATED PROTEIN IN THE ENDOPLASMIC RETICULUM"/>
    <property type="match status" value="1"/>
</dbReference>
<dbReference type="EMBL" id="JBJKFK010000022">
    <property type="protein sequence ID" value="KAL3320904.1"/>
    <property type="molecule type" value="Genomic_DNA"/>
</dbReference>
<evidence type="ECO:0000256" key="1">
    <source>
        <dbReference type="SAM" id="MobiDB-lite"/>
    </source>
</evidence>
<name>A0ABD2QMZ1_9PLAT</name>
<comment type="caution">
    <text evidence="2">The sequence shown here is derived from an EMBL/GenBank/DDBJ whole genome shotgun (WGS) entry which is preliminary data.</text>
</comment>
<accession>A0ABD2QMZ1</accession>
<proteinExistence type="predicted"/>
<dbReference type="AlphaFoldDB" id="A0ABD2QMZ1"/>
<feature type="compositionally biased region" description="Basic and acidic residues" evidence="1">
    <location>
        <begin position="274"/>
        <end position="284"/>
    </location>
</feature>
<evidence type="ECO:0000313" key="3">
    <source>
        <dbReference type="Proteomes" id="UP001626550"/>
    </source>
</evidence>
<feature type="compositionally biased region" description="Polar residues" evidence="1">
    <location>
        <begin position="264"/>
        <end position="273"/>
    </location>
</feature>
<protein>
    <submittedName>
        <fullName evidence="2">Uncharacterized protein</fullName>
    </submittedName>
</protein>
<gene>
    <name evidence="2" type="ORF">Ciccas_000430</name>
</gene>
<organism evidence="2 3">
    <name type="scientific">Cichlidogyrus casuarinus</name>
    <dbReference type="NCBI Taxonomy" id="1844966"/>
    <lineage>
        <taxon>Eukaryota</taxon>
        <taxon>Metazoa</taxon>
        <taxon>Spiralia</taxon>
        <taxon>Lophotrochozoa</taxon>
        <taxon>Platyhelminthes</taxon>
        <taxon>Monogenea</taxon>
        <taxon>Monopisthocotylea</taxon>
        <taxon>Dactylogyridea</taxon>
        <taxon>Ancyrocephalidae</taxon>
        <taxon>Cichlidogyrus</taxon>
    </lineage>
</organism>
<sequence>MLRSGQIATIVQVLMYRFDANHVLYEDGMMKPPVICLVDNQVTIDLLRCVTLMMLSLRQCYERSAGEFEAKKIEFKMPDDRDCFNNLTSYCMKIGFLDELARFLSSNDNCSALPSAFITFDSKQDEAFSSSVADRNRTDIGSNCIVNLNHSILEFLINFVDHVAVVSASKNAELLITIVQDSEILGSVPLLYSMVYHRTNGSLDRNAEYQSIDLLMLANLRLMNKLAELNRQVLQSLLSEEVLCLELRHTISYVLNLLPIANSESPQTNQKQSKIAEKPINDSGHKVSLPTRARRVIAKHDMAEGVKTQDKNSPIISSLSGTFDSAPNTKLLPVKELRSWLFAETILLFGHVTALNSEMQSSLAQTGFPVNLLHSLSLLVENTESTENLSADCRKQLLYPTLISCCYNNNINTRLLEQRFSLEQLASFIDVR</sequence>
<dbReference type="PANTHER" id="PTHR31434">
    <property type="entry name" value="S PHASE CYCLIN A-ASSOCIATED PROTEIN IN THE ENDOPLASMIC RETICULUM"/>
    <property type="match status" value="1"/>
</dbReference>
<evidence type="ECO:0000313" key="2">
    <source>
        <dbReference type="EMBL" id="KAL3320904.1"/>
    </source>
</evidence>
<reference evidence="2 3" key="1">
    <citation type="submission" date="2024-11" db="EMBL/GenBank/DDBJ databases">
        <title>Adaptive evolution of stress response genes in parasites aligns with host niche diversity.</title>
        <authorList>
            <person name="Hahn C."/>
            <person name="Resl P."/>
        </authorList>
    </citation>
    <scope>NUCLEOTIDE SEQUENCE [LARGE SCALE GENOMIC DNA]</scope>
    <source>
        <strain evidence="2">EGGRZ-B1_66</strain>
        <tissue evidence="2">Body</tissue>
    </source>
</reference>
<keyword evidence="3" id="KW-1185">Reference proteome</keyword>
<feature type="region of interest" description="Disordered" evidence="1">
    <location>
        <begin position="264"/>
        <end position="284"/>
    </location>
</feature>